<name>A0A4C1YNX6_EUMVA</name>
<keyword evidence="2" id="KW-1133">Transmembrane helix</keyword>
<evidence type="ECO:0000313" key="3">
    <source>
        <dbReference type="EMBL" id="GBP76594.1"/>
    </source>
</evidence>
<keyword evidence="2" id="KW-0812">Transmembrane</keyword>
<organism evidence="3 4">
    <name type="scientific">Eumeta variegata</name>
    <name type="common">Bagworm moth</name>
    <name type="synonym">Eumeta japonica</name>
    <dbReference type="NCBI Taxonomy" id="151549"/>
    <lineage>
        <taxon>Eukaryota</taxon>
        <taxon>Metazoa</taxon>
        <taxon>Ecdysozoa</taxon>
        <taxon>Arthropoda</taxon>
        <taxon>Hexapoda</taxon>
        <taxon>Insecta</taxon>
        <taxon>Pterygota</taxon>
        <taxon>Neoptera</taxon>
        <taxon>Endopterygota</taxon>
        <taxon>Lepidoptera</taxon>
        <taxon>Glossata</taxon>
        <taxon>Ditrysia</taxon>
        <taxon>Tineoidea</taxon>
        <taxon>Psychidae</taxon>
        <taxon>Oiketicinae</taxon>
        <taxon>Eumeta</taxon>
    </lineage>
</organism>
<protein>
    <submittedName>
        <fullName evidence="3">Uncharacterized protein</fullName>
    </submittedName>
</protein>
<gene>
    <name evidence="3" type="ORF">EVAR_58110_1</name>
</gene>
<evidence type="ECO:0000256" key="1">
    <source>
        <dbReference type="SAM" id="MobiDB-lite"/>
    </source>
</evidence>
<comment type="caution">
    <text evidence="3">The sequence shown here is derived from an EMBL/GenBank/DDBJ whole genome shotgun (WGS) entry which is preliminary data.</text>
</comment>
<dbReference type="AlphaFoldDB" id="A0A4C1YNX6"/>
<keyword evidence="2" id="KW-0472">Membrane</keyword>
<dbReference type="OrthoDB" id="6626714at2759"/>
<accession>A0A4C1YNX6</accession>
<evidence type="ECO:0000313" key="4">
    <source>
        <dbReference type="Proteomes" id="UP000299102"/>
    </source>
</evidence>
<keyword evidence="4" id="KW-1185">Reference proteome</keyword>
<dbReference type="Proteomes" id="UP000299102">
    <property type="component" value="Unassembled WGS sequence"/>
</dbReference>
<sequence>MNNLRQVCIFILLFYIEAWFTATSAILAPNKDLELMKKLISDKHIIPAVSKEACRKMKEHQWYLNNELATISLFDDNVSVDIKRKIIDAINTQEGSTLMDQRFHVEDKDLPLLLKKDLSNFVSNKSLELFTKFDLPSDFLEEDILSWPDNESYKICLEFFKTLKVTNDVAERGIALIEEYNCCLTKDEDQLQYLLQRNRPHQPGVTQTNLNNTGSGQLTNRLTRPTQRPTIRQGGHHETRQRPRRARRAGRRAGGGAAAGGRAVPAEMCDRTRVSPTSARENGKLRWNRSLIVVYRKLTVRNAKTGIFYTCFFLT</sequence>
<feature type="compositionally biased region" description="Polar residues" evidence="1">
    <location>
        <begin position="204"/>
        <end position="230"/>
    </location>
</feature>
<feature type="compositionally biased region" description="Basic residues" evidence="1">
    <location>
        <begin position="242"/>
        <end position="251"/>
    </location>
</feature>
<reference evidence="3 4" key="1">
    <citation type="journal article" date="2019" name="Commun. Biol.">
        <title>The bagworm genome reveals a unique fibroin gene that provides high tensile strength.</title>
        <authorList>
            <person name="Kono N."/>
            <person name="Nakamura H."/>
            <person name="Ohtoshi R."/>
            <person name="Tomita M."/>
            <person name="Numata K."/>
            <person name="Arakawa K."/>
        </authorList>
    </citation>
    <scope>NUCLEOTIDE SEQUENCE [LARGE SCALE GENOMIC DNA]</scope>
</reference>
<proteinExistence type="predicted"/>
<dbReference type="PANTHER" id="PTHR46113:SF1">
    <property type="entry name" value="PEPTIDASE M17 LEUCYL AMINOPEPTIDASE N-TERMINAL DOMAIN-CONTAINING PROTEIN"/>
    <property type="match status" value="1"/>
</dbReference>
<feature type="transmembrane region" description="Helical" evidence="2">
    <location>
        <begin position="7"/>
        <end position="28"/>
    </location>
</feature>
<feature type="region of interest" description="Disordered" evidence="1">
    <location>
        <begin position="202"/>
        <end position="277"/>
    </location>
</feature>
<dbReference type="EMBL" id="BGZK01001294">
    <property type="protein sequence ID" value="GBP76594.1"/>
    <property type="molecule type" value="Genomic_DNA"/>
</dbReference>
<dbReference type="PANTHER" id="PTHR46113">
    <property type="entry name" value="SNAC DOMAIN-CONTAINING PROTEIN"/>
    <property type="match status" value="1"/>
</dbReference>
<evidence type="ECO:0000256" key="2">
    <source>
        <dbReference type="SAM" id="Phobius"/>
    </source>
</evidence>